<proteinExistence type="predicted"/>
<dbReference type="PANTHER" id="PTHR43818">
    <property type="entry name" value="BCDNA.GH03377"/>
    <property type="match status" value="1"/>
</dbReference>
<evidence type="ECO:0000313" key="6">
    <source>
        <dbReference type="Proteomes" id="UP001150001"/>
    </source>
</evidence>
<dbReference type="SUPFAM" id="SSF51735">
    <property type="entry name" value="NAD(P)-binding Rossmann-fold domains"/>
    <property type="match status" value="1"/>
</dbReference>
<protein>
    <submittedName>
        <fullName evidence="4">Gfo/Idh/MocA family oxidoreductase</fullName>
    </submittedName>
</protein>
<keyword evidence="6" id="KW-1185">Reference proteome</keyword>
<dbReference type="InterPro" id="IPR050463">
    <property type="entry name" value="Gfo/Idh/MocA_oxidrdct_glycsds"/>
</dbReference>
<dbReference type="Gene3D" id="3.40.50.720">
    <property type="entry name" value="NAD(P)-binding Rossmann-like Domain"/>
    <property type="match status" value="1"/>
</dbReference>
<dbReference type="Proteomes" id="UP001150001">
    <property type="component" value="Unassembled WGS sequence"/>
</dbReference>
<dbReference type="Pfam" id="PF01408">
    <property type="entry name" value="GFO_IDH_MocA"/>
    <property type="match status" value="1"/>
</dbReference>
<dbReference type="Gene3D" id="3.30.360.10">
    <property type="entry name" value="Dihydrodipicolinate Reductase, domain 2"/>
    <property type="match status" value="1"/>
</dbReference>
<organism evidence="4 5">
    <name type="scientific">Vibrio europaeus</name>
    <dbReference type="NCBI Taxonomy" id="300876"/>
    <lineage>
        <taxon>Bacteria</taxon>
        <taxon>Pseudomonadati</taxon>
        <taxon>Pseudomonadota</taxon>
        <taxon>Gammaproteobacteria</taxon>
        <taxon>Vibrionales</taxon>
        <taxon>Vibrionaceae</taxon>
        <taxon>Vibrio</taxon>
        <taxon>Vibrio oreintalis group</taxon>
    </lineage>
</organism>
<evidence type="ECO:0000259" key="2">
    <source>
        <dbReference type="Pfam" id="PF01408"/>
    </source>
</evidence>
<gene>
    <name evidence="4" type="ORF">HOO69_14795</name>
    <name evidence="3" type="ORF">OPW20_24045</name>
</gene>
<evidence type="ECO:0000313" key="5">
    <source>
        <dbReference type="Proteomes" id="UP000501443"/>
    </source>
</evidence>
<evidence type="ECO:0000313" key="4">
    <source>
        <dbReference type="EMBL" id="QJY37762.1"/>
    </source>
</evidence>
<name>A0AAE7DXE8_9VIBR</name>
<dbReference type="SUPFAM" id="SSF55347">
    <property type="entry name" value="Glyceraldehyde-3-phosphate dehydrogenase-like, C-terminal domain"/>
    <property type="match status" value="1"/>
</dbReference>
<accession>A0AAE7DXE8</accession>
<evidence type="ECO:0000256" key="1">
    <source>
        <dbReference type="ARBA" id="ARBA00023002"/>
    </source>
</evidence>
<dbReference type="PANTHER" id="PTHR43818:SF11">
    <property type="entry name" value="BCDNA.GH03377"/>
    <property type="match status" value="1"/>
</dbReference>
<evidence type="ECO:0000313" key="3">
    <source>
        <dbReference type="EMBL" id="MDC5743136.1"/>
    </source>
</evidence>
<dbReference type="Proteomes" id="UP000501443">
    <property type="component" value="Chromosome 1"/>
</dbReference>
<sequence length="354" mass="39084">MALKVGIVGCGRMGALRSNRLQGVLPPGWLPVSHMESVIESPQANVIGVADVSQSSLNYVKNEYGVEKIYTDYSDLLKNDIDILTCATRTPTKADILIQAIEAGVKGIYVEKPLCNSLKECNRILFAAQKNNVLLSYGVNRRFHATYLKAKEIAQSRELGELVEVRADFGFSPLMWTHPHTFDLLNFFGGKPTALKAILQIEGDVINYEEKVVDADPKIVSVEIEYENGVLGKISKCGGNIVTLMFEYGVIIVHGDGASLQIMRRPSKSSEYFTDQTFVNPMGERGATVTAIDDLVNALTENKCLNYISDVDIHNNMLLILGCVWSQLNNSSKIELKDIPEELVLTGRSGEYFA</sequence>
<dbReference type="EMBL" id="JAPFIT010000032">
    <property type="protein sequence ID" value="MDC5743136.1"/>
    <property type="molecule type" value="Genomic_DNA"/>
</dbReference>
<dbReference type="GO" id="GO:0016491">
    <property type="term" value="F:oxidoreductase activity"/>
    <property type="evidence" value="ECO:0007669"/>
    <property type="project" value="UniProtKB-KW"/>
</dbReference>
<dbReference type="RefSeq" id="WP_084656783.1">
    <property type="nucleotide sequence ID" value="NZ_CP053541.1"/>
</dbReference>
<keyword evidence="1" id="KW-0560">Oxidoreductase</keyword>
<dbReference type="EMBL" id="CP053541">
    <property type="protein sequence ID" value="QJY37762.1"/>
    <property type="molecule type" value="Genomic_DNA"/>
</dbReference>
<dbReference type="GO" id="GO:0000166">
    <property type="term" value="F:nucleotide binding"/>
    <property type="evidence" value="ECO:0007669"/>
    <property type="project" value="InterPro"/>
</dbReference>
<dbReference type="InterPro" id="IPR036291">
    <property type="entry name" value="NAD(P)-bd_dom_sf"/>
</dbReference>
<reference evidence="4 5" key="1">
    <citation type="submission" date="2020-05" db="EMBL/GenBank/DDBJ databases">
        <title>First description outside Europe of the emergent pathogen for shellfish aquaculture Vibrio europaeus.</title>
        <authorList>
            <person name="Dubert J."/>
            <person name="Rojas R."/>
        </authorList>
    </citation>
    <scope>NUCLEOTIDE SEQUENCE [LARGE SCALE GENOMIC DNA]</scope>
    <source>
        <strain evidence="4 5">NPI-1</strain>
    </source>
</reference>
<feature type="domain" description="Gfo/Idh/MocA-like oxidoreductase N-terminal" evidence="2">
    <location>
        <begin position="4"/>
        <end position="138"/>
    </location>
</feature>
<dbReference type="InterPro" id="IPR000683">
    <property type="entry name" value="Gfo/Idh/MocA-like_OxRdtase_N"/>
</dbReference>
<dbReference type="GeneID" id="78076628"/>
<reference evidence="3" key="2">
    <citation type="submission" date="2022-11" db="EMBL/GenBank/DDBJ databases">
        <title>Role of the vibriolysin VemA secreted by the emergent pathogen Vibrio europaeus in the colonization of Manila clam mucus.</title>
        <authorList>
            <person name="Martinez C."/>
            <person name="Rodriguez S."/>
            <person name="Vences A."/>
            <person name="Barja J.L."/>
            <person name="Toranzo A.E."/>
            <person name="Dubert J."/>
        </authorList>
    </citation>
    <scope>NUCLEOTIDE SEQUENCE</scope>
    <source>
        <strain evidence="3">3454</strain>
    </source>
</reference>
<dbReference type="AlphaFoldDB" id="A0AAE7DXE8"/>